<evidence type="ECO:0000256" key="1">
    <source>
        <dbReference type="SAM" id="MobiDB-lite"/>
    </source>
</evidence>
<feature type="transmembrane region" description="Helical" evidence="2">
    <location>
        <begin position="189"/>
        <end position="210"/>
    </location>
</feature>
<feature type="region of interest" description="Disordered" evidence="1">
    <location>
        <begin position="386"/>
        <end position="440"/>
    </location>
</feature>
<dbReference type="EMBL" id="MLJW01000058">
    <property type="protein sequence ID" value="OIR04370.1"/>
    <property type="molecule type" value="Genomic_DNA"/>
</dbReference>
<reference evidence="3" key="1">
    <citation type="submission" date="2016-10" db="EMBL/GenBank/DDBJ databases">
        <title>Sequence of Gallionella enrichment culture.</title>
        <authorList>
            <person name="Poehlein A."/>
            <person name="Muehling M."/>
            <person name="Daniel R."/>
        </authorList>
    </citation>
    <scope>NUCLEOTIDE SEQUENCE</scope>
</reference>
<gene>
    <name evidence="3" type="ORF">GALL_135700</name>
</gene>
<keyword evidence="2" id="KW-0472">Membrane</keyword>
<proteinExistence type="predicted"/>
<sequence length="440" mass="47060">MHRCCAFLVTIALSLAFASALAAADGGQGARRWSADLLDSVVSPPVPSPAVESTSPAEPRGVILKTYQLRTVRVGASGRSQTLLQTMERLLPPGSSLRTDVPANSLHILTTPEAHAALWDFISAVDAPQEPDATQAAAAARDTQLKGALERLATSTQRTDQLAAAVENLRRELSRPPAPPSSEGAVARLGWAGGLSLAAALVFLLGLSLVRVRARRRISDLPPPAPIVPADQIALALAPAQQRLQQELMGVLNAAAIRMESWYTEQAAQRTALESSIAGAGAHLLAENQALLERVEARFETSAARIEANVHQLAAQNDRVEALAGELEHTVHELDSTKDQLVRLQGDLDDKGRALDATRSALSQREQELTRQQAKLAALTLILEEGGPLPTHDPAVRLEKTPANPDLPRSPCTIPQTPDRSPRPTAAYSFRFLPPDHPET</sequence>
<keyword evidence="2" id="KW-1133">Transmembrane helix</keyword>
<keyword evidence="2" id="KW-0812">Transmembrane</keyword>
<evidence type="ECO:0000313" key="3">
    <source>
        <dbReference type="EMBL" id="OIR04370.1"/>
    </source>
</evidence>
<name>A0A1J5S8A4_9ZZZZ</name>
<evidence type="ECO:0000256" key="2">
    <source>
        <dbReference type="SAM" id="Phobius"/>
    </source>
</evidence>
<protein>
    <submittedName>
        <fullName evidence="3">Uncharacterized protein</fullName>
    </submittedName>
</protein>
<accession>A0A1J5S8A4</accession>
<comment type="caution">
    <text evidence="3">The sequence shown here is derived from an EMBL/GenBank/DDBJ whole genome shotgun (WGS) entry which is preliminary data.</text>
</comment>
<organism evidence="3">
    <name type="scientific">mine drainage metagenome</name>
    <dbReference type="NCBI Taxonomy" id="410659"/>
    <lineage>
        <taxon>unclassified sequences</taxon>
        <taxon>metagenomes</taxon>
        <taxon>ecological metagenomes</taxon>
    </lineage>
</organism>
<dbReference type="AlphaFoldDB" id="A0A1J5S8A4"/>